<keyword evidence="1" id="KW-1133">Transmembrane helix</keyword>
<dbReference type="RefSeq" id="WP_156059230.1">
    <property type="nucleotide sequence ID" value="NZ_JBEYBD010000010.1"/>
</dbReference>
<organism evidence="2 3">
    <name type="scientific">Nocardia rhamnosiphila</name>
    <dbReference type="NCBI Taxonomy" id="426716"/>
    <lineage>
        <taxon>Bacteria</taxon>
        <taxon>Bacillati</taxon>
        <taxon>Actinomycetota</taxon>
        <taxon>Actinomycetes</taxon>
        <taxon>Mycobacteriales</taxon>
        <taxon>Nocardiaceae</taxon>
        <taxon>Nocardia</taxon>
    </lineage>
</organism>
<name>A0ABV2WUI7_9NOCA</name>
<gene>
    <name evidence="2" type="ORF">ABZ510_22125</name>
</gene>
<evidence type="ECO:0000313" key="3">
    <source>
        <dbReference type="Proteomes" id="UP001550628"/>
    </source>
</evidence>
<feature type="transmembrane region" description="Helical" evidence="1">
    <location>
        <begin position="64"/>
        <end position="84"/>
    </location>
</feature>
<evidence type="ECO:0000313" key="2">
    <source>
        <dbReference type="EMBL" id="MEU1954551.1"/>
    </source>
</evidence>
<accession>A0ABV2WUI7</accession>
<comment type="caution">
    <text evidence="2">The sequence shown here is derived from an EMBL/GenBank/DDBJ whole genome shotgun (WGS) entry which is preliminary data.</text>
</comment>
<keyword evidence="3" id="KW-1185">Reference proteome</keyword>
<dbReference type="Proteomes" id="UP001550628">
    <property type="component" value="Unassembled WGS sequence"/>
</dbReference>
<proteinExistence type="predicted"/>
<keyword evidence="1" id="KW-0812">Transmembrane</keyword>
<evidence type="ECO:0008006" key="4">
    <source>
        <dbReference type="Google" id="ProtNLM"/>
    </source>
</evidence>
<dbReference type="EMBL" id="JBEYBF010000016">
    <property type="protein sequence ID" value="MEU1954551.1"/>
    <property type="molecule type" value="Genomic_DNA"/>
</dbReference>
<protein>
    <recommendedName>
        <fullName evidence="4">DUF4860 domain-containing protein</fullName>
    </recommendedName>
</protein>
<evidence type="ECO:0000256" key="1">
    <source>
        <dbReference type="SAM" id="Phobius"/>
    </source>
</evidence>
<keyword evidence="1" id="KW-0472">Membrane</keyword>
<reference evidence="2 3" key="1">
    <citation type="submission" date="2024-06" db="EMBL/GenBank/DDBJ databases">
        <title>The Natural Products Discovery Center: Release of the First 8490 Sequenced Strains for Exploring Actinobacteria Biosynthetic Diversity.</title>
        <authorList>
            <person name="Kalkreuter E."/>
            <person name="Kautsar S.A."/>
            <person name="Yang D."/>
            <person name="Bader C.D."/>
            <person name="Teijaro C.N."/>
            <person name="Fluegel L."/>
            <person name="Davis C.M."/>
            <person name="Simpson J.R."/>
            <person name="Lauterbach L."/>
            <person name="Steele A.D."/>
            <person name="Gui C."/>
            <person name="Meng S."/>
            <person name="Li G."/>
            <person name="Viehrig K."/>
            <person name="Ye F."/>
            <person name="Su P."/>
            <person name="Kiefer A.F."/>
            <person name="Nichols A."/>
            <person name="Cepeda A.J."/>
            <person name="Yan W."/>
            <person name="Fan B."/>
            <person name="Jiang Y."/>
            <person name="Adhikari A."/>
            <person name="Zheng C.-J."/>
            <person name="Schuster L."/>
            <person name="Cowan T.M."/>
            <person name="Smanski M.J."/>
            <person name="Chevrette M.G."/>
            <person name="De Carvalho L.P.S."/>
            <person name="Shen B."/>
        </authorList>
    </citation>
    <scope>NUCLEOTIDE SEQUENCE [LARGE SCALE GENOMIC DNA]</scope>
    <source>
        <strain evidence="2 3">NPDC019708</strain>
    </source>
</reference>
<dbReference type="GeneID" id="96246490"/>
<sequence length="187" mass="20582">MTEPLGTVTTRDRHGLLGVDPERIIEACMFRILETSEIRRGMAYIPAVSPQPSPGRARMPGIRLLLGAAAALLLFVLLLIAVFVDTRMVRTEVLRTETRSATVEYDGAAYYAGLLRRESLLLHRRLPDAIVVGRDPGMGYGHPVYFEILGNRDPELASARWSPEGVAIRLDSGHEIFVPADAFTGGR</sequence>